<dbReference type="InterPro" id="IPR004027">
    <property type="entry name" value="SEC_C_motif"/>
</dbReference>
<evidence type="ECO:0000313" key="2">
    <source>
        <dbReference type="Proteomes" id="UP000185669"/>
    </source>
</evidence>
<dbReference type="InterPro" id="IPR011990">
    <property type="entry name" value="TPR-like_helical_dom_sf"/>
</dbReference>
<dbReference type="OrthoDB" id="6399948at2"/>
<dbReference type="Proteomes" id="UP000185669">
    <property type="component" value="Unassembled WGS sequence"/>
</dbReference>
<name>A0A1N6TKE6_9FIRM</name>
<dbReference type="EMBL" id="FTNC01000005">
    <property type="protein sequence ID" value="SIQ53566.1"/>
    <property type="molecule type" value="Genomic_DNA"/>
</dbReference>
<proteinExistence type="predicted"/>
<keyword evidence="2" id="KW-1185">Reference proteome</keyword>
<dbReference type="Gene3D" id="1.25.40.10">
    <property type="entry name" value="Tetratricopeptide repeat domain"/>
    <property type="match status" value="1"/>
</dbReference>
<evidence type="ECO:0000313" key="1">
    <source>
        <dbReference type="EMBL" id="SIQ53566.1"/>
    </source>
</evidence>
<reference evidence="2" key="1">
    <citation type="submission" date="2017-01" db="EMBL/GenBank/DDBJ databases">
        <authorList>
            <person name="Varghese N."/>
            <person name="Submissions S."/>
        </authorList>
    </citation>
    <scope>NUCLEOTIDE SEQUENCE [LARGE SCALE GENOMIC DNA]</scope>
    <source>
        <strain evidence="2">ATCC 700103</strain>
    </source>
</reference>
<organism evidence="1 2">
    <name type="scientific">Halanaerobium kushneri</name>
    <dbReference type="NCBI Taxonomy" id="56779"/>
    <lineage>
        <taxon>Bacteria</taxon>
        <taxon>Bacillati</taxon>
        <taxon>Bacillota</taxon>
        <taxon>Clostridia</taxon>
        <taxon>Halanaerobiales</taxon>
        <taxon>Halanaerobiaceae</taxon>
        <taxon>Halanaerobium</taxon>
    </lineage>
</organism>
<dbReference type="STRING" id="56779.SAMN05421834_10596"/>
<dbReference type="Gene3D" id="3.10.450.50">
    <property type="match status" value="1"/>
</dbReference>
<dbReference type="RefSeq" id="WP_076544284.1">
    <property type="nucleotide sequence ID" value="NZ_FTNC01000005.1"/>
</dbReference>
<dbReference type="AlphaFoldDB" id="A0A1N6TKE6"/>
<sequence>MDKRLKGLKESIAKRRKNDSVRSYSIGRNELCPCGSGKKFKKCCARNNPGKNVEEYFEAIKDAENEEEVLNLLKDAVKNYPLEHRFLLPLIVYSLQSNNYQEAGKYLRHAWQLMGTDLDEAFISPLVNIMLDQEEIDEAETLVRQALEDKGESIPLLIALAEVYKKGQNFQRVNDIIERAMQIDSENLQLIVFRLETLMDLDDVVSALSLFEKYYDQLKEYKHMRVISFLDDFIKERFNLKENNNLKKKEALSQAAKIFNVFQQLDNLKMSKAESEGSKLLAEIRDLPPKNSQIALDILARYLATELYSEFANFAEELETEHMKNPDYLRLLFLADYQQGNLQAAEEKIKTAFAIEKSRKDGHFHNWQVASDYLRFLVDHGDGEELANFVNDFAGLLDNDDNLLASLMMLIENEEARNYQKSLLDSLLNLVDTGGVEQIKKKDIYNNRLFISLAALDGDETIYDQGREITTEELKTVIEEVETANIGTPALSYARLRLLKYQSDLQEDQKSELVARVKESDVESYFDTVAYYETILRFADPAPILTEIPYGKFLDDEYLDFYRLIAALKLNYYEMGTELFHRQLLRESKRNKVMSYLVRLLRYFKEDKLIEHFKAMEVDEVIINYLKKLTKKRS</sequence>
<dbReference type="SUPFAM" id="SSF48452">
    <property type="entry name" value="TPR-like"/>
    <property type="match status" value="1"/>
</dbReference>
<accession>A0A1N6TKE6</accession>
<protein>
    <submittedName>
        <fullName evidence="1">SEC-C motif-containing protein</fullName>
    </submittedName>
</protein>
<gene>
    <name evidence="1" type="ORF">SAMN05421834_10596</name>
</gene>
<dbReference type="Pfam" id="PF02810">
    <property type="entry name" value="SEC-C"/>
    <property type="match status" value="1"/>
</dbReference>
<dbReference type="SUPFAM" id="SSF103642">
    <property type="entry name" value="Sec-C motif"/>
    <property type="match status" value="1"/>
</dbReference>